<dbReference type="RefSeq" id="WP_139249768.1">
    <property type="nucleotide sequence ID" value="NZ_FQUM01000009.1"/>
</dbReference>
<gene>
    <name evidence="2" type="ORF">SAMN05444274_10969</name>
</gene>
<name>A0A1M5EKJ9_9BACT</name>
<dbReference type="PANTHER" id="PTHR28008:SF1">
    <property type="entry name" value="DOMAIN PROTEIN, PUTATIVE (AFU_ORTHOLOGUE AFUA_3G10980)-RELATED"/>
    <property type="match status" value="1"/>
</dbReference>
<keyword evidence="1" id="KW-0812">Transmembrane</keyword>
<evidence type="ECO:0000313" key="2">
    <source>
        <dbReference type="EMBL" id="SHF79601.1"/>
    </source>
</evidence>
<sequence length="125" mass="14544">MILRIFIKPLIWLAIICYGLFVPANDLPKKPFLSIPHFDKLVHFGLFFMFCLLLFVPFKKLKTKYLFYAPAISLLFAAILEGTQHMISASRSSNLYDFIANSAGIFAAAFFFYFFVSGRKWEKYF</sequence>
<feature type="transmembrane region" description="Helical" evidence="1">
    <location>
        <begin position="65"/>
        <end position="83"/>
    </location>
</feature>
<keyword evidence="1" id="KW-1133">Transmembrane helix</keyword>
<protein>
    <submittedName>
        <fullName evidence="2">VanZ like family protein</fullName>
    </submittedName>
</protein>
<evidence type="ECO:0000256" key="1">
    <source>
        <dbReference type="SAM" id="Phobius"/>
    </source>
</evidence>
<feature type="transmembrane region" description="Helical" evidence="1">
    <location>
        <begin position="5"/>
        <end position="21"/>
    </location>
</feature>
<reference evidence="2 3" key="1">
    <citation type="submission" date="2016-11" db="EMBL/GenBank/DDBJ databases">
        <authorList>
            <person name="Jaros S."/>
            <person name="Januszkiewicz K."/>
            <person name="Wedrychowicz H."/>
        </authorList>
    </citation>
    <scope>NUCLEOTIDE SEQUENCE [LARGE SCALE GENOMIC DNA]</scope>
    <source>
        <strain evidence="2 3">DSM 26910</strain>
    </source>
</reference>
<keyword evidence="3" id="KW-1185">Reference proteome</keyword>
<dbReference type="Proteomes" id="UP000184164">
    <property type="component" value="Unassembled WGS sequence"/>
</dbReference>
<feature type="transmembrane region" description="Helical" evidence="1">
    <location>
        <begin position="95"/>
        <end position="116"/>
    </location>
</feature>
<dbReference type="EMBL" id="FQUM01000009">
    <property type="protein sequence ID" value="SHF79601.1"/>
    <property type="molecule type" value="Genomic_DNA"/>
</dbReference>
<keyword evidence="1" id="KW-0472">Membrane</keyword>
<dbReference type="OrthoDB" id="5472246at2"/>
<dbReference type="NCBIfam" id="NF037970">
    <property type="entry name" value="vanZ_1"/>
    <property type="match status" value="1"/>
</dbReference>
<proteinExistence type="predicted"/>
<organism evidence="2 3">
    <name type="scientific">Mariniphaga anaerophila</name>
    <dbReference type="NCBI Taxonomy" id="1484053"/>
    <lineage>
        <taxon>Bacteria</taxon>
        <taxon>Pseudomonadati</taxon>
        <taxon>Bacteroidota</taxon>
        <taxon>Bacteroidia</taxon>
        <taxon>Marinilabiliales</taxon>
        <taxon>Prolixibacteraceae</taxon>
        <taxon>Mariniphaga</taxon>
    </lineage>
</organism>
<dbReference type="AlphaFoldDB" id="A0A1M5EKJ9"/>
<feature type="transmembrane region" description="Helical" evidence="1">
    <location>
        <begin position="41"/>
        <end position="58"/>
    </location>
</feature>
<dbReference type="STRING" id="1484053.SAMN05444274_10969"/>
<accession>A0A1M5EKJ9</accession>
<evidence type="ECO:0000313" key="3">
    <source>
        <dbReference type="Proteomes" id="UP000184164"/>
    </source>
</evidence>
<dbReference type="PANTHER" id="PTHR28008">
    <property type="entry name" value="DOMAIN PROTEIN, PUTATIVE (AFU_ORTHOLOGUE AFUA_3G10980)-RELATED"/>
    <property type="match status" value="1"/>
</dbReference>